<dbReference type="InterPro" id="IPR003806">
    <property type="entry name" value="ATP-grasp_PylC-type"/>
</dbReference>
<keyword evidence="1" id="KW-0436">Ligase</keyword>
<dbReference type="PANTHER" id="PTHR43585:SF2">
    <property type="entry name" value="ATP-GRASP ENZYME FSQD"/>
    <property type="match status" value="1"/>
</dbReference>
<protein>
    <submittedName>
        <fullName evidence="6">ATP-grasp domain-containing protein</fullName>
    </submittedName>
</protein>
<dbReference type="InterPro" id="IPR052032">
    <property type="entry name" value="ATP-dep_AA_Ligase"/>
</dbReference>
<organism evidence="6 7">
    <name type="scientific">Bullifex porci</name>
    <dbReference type="NCBI Taxonomy" id="2606638"/>
    <lineage>
        <taxon>Bacteria</taxon>
        <taxon>Pseudomonadati</taxon>
        <taxon>Spirochaetota</taxon>
        <taxon>Spirochaetia</taxon>
        <taxon>Spirochaetales</taxon>
        <taxon>Spirochaetaceae</taxon>
        <taxon>Bullifex</taxon>
    </lineage>
</organism>
<evidence type="ECO:0000256" key="1">
    <source>
        <dbReference type="ARBA" id="ARBA00022598"/>
    </source>
</evidence>
<dbReference type="Proteomes" id="UP000460549">
    <property type="component" value="Unassembled WGS sequence"/>
</dbReference>
<keyword evidence="2 4" id="KW-0547">Nucleotide-binding</keyword>
<accession>A0A7X2PDR7</accession>
<name>A0A7X2PDR7_9SPIO</name>
<dbReference type="GO" id="GO:0046872">
    <property type="term" value="F:metal ion binding"/>
    <property type="evidence" value="ECO:0007669"/>
    <property type="project" value="InterPro"/>
</dbReference>
<comment type="caution">
    <text evidence="6">The sequence shown here is derived from an EMBL/GenBank/DDBJ whole genome shotgun (WGS) entry which is preliminary data.</text>
</comment>
<keyword evidence="7" id="KW-1185">Reference proteome</keyword>
<dbReference type="InterPro" id="IPR013815">
    <property type="entry name" value="ATP_grasp_subdomain_1"/>
</dbReference>
<evidence type="ECO:0000256" key="3">
    <source>
        <dbReference type="ARBA" id="ARBA00022840"/>
    </source>
</evidence>
<dbReference type="EMBL" id="VUNN01000021">
    <property type="protein sequence ID" value="MSU06976.1"/>
    <property type="molecule type" value="Genomic_DNA"/>
</dbReference>
<dbReference type="GO" id="GO:0005524">
    <property type="term" value="F:ATP binding"/>
    <property type="evidence" value="ECO:0007669"/>
    <property type="project" value="UniProtKB-UniRule"/>
</dbReference>
<dbReference type="InterPro" id="IPR011761">
    <property type="entry name" value="ATP-grasp"/>
</dbReference>
<dbReference type="PROSITE" id="PS50975">
    <property type="entry name" value="ATP_GRASP"/>
    <property type="match status" value="1"/>
</dbReference>
<dbReference type="Gene3D" id="3.30.1490.20">
    <property type="entry name" value="ATP-grasp fold, A domain"/>
    <property type="match status" value="1"/>
</dbReference>
<evidence type="ECO:0000256" key="2">
    <source>
        <dbReference type="ARBA" id="ARBA00022741"/>
    </source>
</evidence>
<dbReference type="RefSeq" id="WP_154426288.1">
    <property type="nucleotide sequence ID" value="NZ_VUNN01000021.1"/>
</dbReference>
<dbReference type="GO" id="GO:0016874">
    <property type="term" value="F:ligase activity"/>
    <property type="evidence" value="ECO:0007669"/>
    <property type="project" value="UniProtKB-KW"/>
</dbReference>
<gene>
    <name evidence="6" type="ORF">FYJ80_09360</name>
</gene>
<dbReference type="Gene3D" id="3.40.50.20">
    <property type="match status" value="1"/>
</dbReference>
<keyword evidence="3 4" id="KW-0067">ATP-binding</keyword>
<evidence type="ECO:0000259" key="5">
    <source>
        <dbReference type="PROSITE" id="PS50975"/>
    </source>
</evidence>
<proteinExistence type="predicted"/>
<dbReference type="PANTHER" id="PTHR43585">
    <property type="entry name" value="FUMIPYRROLE BIOSYNTHESIS PROTEIN C"/>
    <property type="match status" value="1"/>
</dbReference>
<evidence type="ECO:0000313" key="6">
    <source>
        <dbReference type="EMBL" id="MSU06976.1"/>
    </source>
</evidence>
<evidence type="ECO:0000256" key="4">
    <source>
        <dbReference type="PROSITE-ProRule" id="PRU00409"/>
    </source>
</evidence>
<dbReference type="AlphaFoldDB" id="A0A7X2PDR7"/>
<dbReference type="SUPFAM" id="SSF56059">
    <property type="entry name" value="Glutathione synthetase ATP-binding domain-like"/>
    <property type="match status" value="1"/>
</dbReference>
<reference evidence="6 7" key="1">
    <citation type="submission" date="2019-08" db="EMBL/GenBank/DDBJ databases">
        <title>In-depth cultivation of the pig gut microbiome towards novel bacterial diversity and tailored functional studies.</title>
        <authorList>
            <person name="Wylensek D."/>
            <person name="Hitch T.C.A."/>
            <person name="Clavel T."/>
        </authorList>
    </citation>
    <scope>NUCLEOTIDE SEQUENCE [LARGE SCALE GENOMIC DNA]</scope>
    <source>
        <strain evidence="6 7">NM-380-WT-3C1</strain>
    </source>
</reference>
<evidence type="ECO:0000313" key="7">
    <source>
        <dbReference type="Proteomes" id="UP000460549"/>
    </source>
</evidence>
<feature type="domain" description="ATP-grasp" evidence="5">
    <location>
        <begin position="118"/>
        <end position="316"/>
    </location>
</feature>
<dbReference type="Gene3D" id="3.30.470.20">
    <property type="entry name" value="ATP-grasp fold, B domain"/>
    <property type="match status" value="1"/>
</dbReference>
<sequence length="397" mass="46104">MNFIFISPQFPHTYWNFCNRLKKNGVNVLAIGDSSYDSLSKELKESITEYYRVNNMEDYDQMYRAVAFFAFKYGRIDWLESNNEYWLEQDAKLRTDFNITTGVDNKGIKKYKSKYEMKKYYIKAGVPVARIHKVSDLKKAKKFIDEIGGYPIIAKPECGVGAAHTYKITNDSELDSFFASKPNYEYVMEEFIEGDIVSYDVITNSKCEPLFESMTCWPPSIADIVNNKLDLDYYTAADVPESLRALGRATVKSFDVKSRFVHLEFFKLRKDKKGLGKKGDFVGLEVNMRPAGGYTPDMMNWAHATDVYQIWADMVCQDNRVVPELRMDHFCVYASRRDNYSYKHSYDEVINKYKDKIVMAERLPALWYDAMGNYMFTAHADDEAAALEFISFVEERA</sequence>
<dbReference type="Pfam" id="PF02655">
    <property type="entry name" value="ATP-grasp_3"/>
    <property type="match status" value="1"/>
</dbReference>